<dbReference type="AlphaFoldDB" id="A0A428V1Z9"/>
<proteinExistence type="predicted"/>
<dbReference type="Proteomes" id="UP000288429">
    <property type="component" value="Unassembled WGS sequence"/>
</dbReference>
<protein>
    <recommendedName>
        <fullName evidence="3">F-box domain-containing protein</fullName>
    </recommendedName>
</protein>
<sequence>MNKLPLEIISTIVGHLGDKTDDPHLIQDTYRLAFPYQDRILNNSVAQYASISKQWQDIIETATFRHLLLTPARLETALQLLTPSRLSRLRLVKVDCILDADELKDQELSMSEYTDCLHERVRNIMQSLFRLLEATPPAAKPLVTIHLSIPLPSYVFVASLWAHPWHDIPRPSNLPIISMDRNLVDVGSKSVTYLKLAQEVYQELPDLPMVSTFMVSLDAYGVAFEPRFICLLASKMSRLETVQWEFSDAEKRNRELRIRQRDGLVDNMDKLPLSVKDFTIRYIREMPRDDTIEPPSMVPAGQVDRLSRALRQFSLRPNVESFIFDGCVDSEILWPSNIDDGLPHWPNMRFFAVKMASVLPSGKWVALLDPDDEERGARAQQIPNSIPGEDRLRETRAPADLQIFDELCLASGKATGQMPNLEHLFVSFGGDNDRSKWADTSLSFEPRRRPRLEESPLEIRAQPVLDPSEETIKVWRETSARLGVEFWMRLTGHYDVEDEGRDVR</sequence>
<organism evidence="1 2">
    <name type="scientific">Fusarium ambrosium</name>
    <dbReference type="NCBI Taxonomy" id="131363"/>
    <lineage>
        <taxon>Eukaryota</taxon>
        <taxon>Fungi</taxon>
        <taxon>Dikarya</taxon>
        <taxon>Ascomycota</taxon>
        <taxon>Pezizomycotina</taxon>
        <taxon>Sordariomycetes</taxon>
        <taxon>Hypocreomycetidae</taxon>
        <taxon>Hypocreales</taxon>
        <taxon>Nectriaceae</taxon>
        <taxon>Fusarium</taxon>
        <taxon>Fusarium solani species complex</taxon>
    </lineage>
</organism>
<name>A0A428V1Z9_9HYPO</name>
<comment type="caution">
    <text evidence="1">The sequence shown here is derived from an EMBL/GenBank/DDBJ whole genome shotgun (WGS) entry which is preliminary data.</text>
</comment>
<accession>A0A428V1Z9</accession>
<evidence type="ECO:0008006" key="3">
    <source>
        <dbReference type="Google" id="ProtNLM"/>
    </source>
</evidence>
<dbReference type="EMBL" id="NIZV01000005">
    <property type="protein sequence ID" value="RSM20507.1"/>
    <property type="molecule type" value="Genomic_DNA"/>
</dbReference>
<evidence type="ECO:0000313" key="2">
    <source>
        <dbReference type="Proteomes" id="UP000288429"/>
    </source>
</evidence>
<reference evidence="1 2" key="1">
    <citation type="submission" date="2017-06" db="EMBL/GenBank/DDBJ databases">
        <title>Cmopartive genomic analysis of Ambrosia Fusariam Clade fungi.</title>
        <authorList>
            <person name="Stajich J.E."/>
            <person name="Carrillo J."/>
            <person name="Kijimoto T."/>
            <person name="Eskalen A."/>
            <person name="O'Donnell K."/>
            <person name="Kasson M."/>
        </authorList>
    </citation>
    <scope>NUCLEOTIDE SEQUENCE [LARGE SCALE GENOMIC DNA]</scope>
    <source>
        <strain evidence="1 2">NRRL 20438</strain>
    </source>
</reference>
<evidence type="ECO:0000313" key="1">
    <source>
        <dbReference type="EMBL" id="RSM20507.1"/>
    </source>
</evidence>
<keyword evidence="2" id="KW-1185">Reference proteome</keyword>
<gene>
    <name evidence="1" type="ORF">CDV31_000733</name>
</gene>